<proteinExistence type="predicted"/>
<protein>
    <submittedName>
        <fullName evidence="1">Uncharacterized protein</fullName>
    </submittedName>
</protein>
<accession>A0ABQ7JVT2</accession>
<name>A0ABQ7JVT2_9FUNG</name>
<organism evidence="1 2">
    <name type="scientific">Linnemannia gamsii</name>
    <dbReference type="NCBI Taxonomy" id="64522"/>
    <lineage>
        <taxon>Eukaryota</taxon>
        <taxon>Fungi</taxon>
        <taxon>Fungi incertae sedis</taxon>
        <taxon>Mucoromycota</taxon>
        <taxon>Mortierellomycotina</taxon>
        <taxon>Mortierellomycetes</taxon>
        <taxon>Mortierellales</taxon>
        <taxon>Mortierellaceae</taxon>
        <taxon>Linnemannia</taxon>
    </lineage>
</organism>
<evidence type="ECO:0000313" key="1">
    <source>
        <dbReference type="EMBL" id="KAG0285735.1"/>
    </source>
</evidence>
<dbReference type="EMBL" id="JAAAIM010000637">
    <property type="protein sequence ID" value="KAG0285735.1"/>
    <property type="molecule type" value="Genomic_DNA"/>
</dbReference>
<sequence length="125" mass="14022">MPRAIDGLGGGHYAVYAKNRRAGQRYIMKIGMSTPSALPNPSYRPAHIFITLTVREYEQRPPVAKSGPKFRLSSISSMMHYYGNYLSAPPLQDFQCTQALTLTLAQQTDLNLTHMSLSTRFQVLD</sequence>
<comment type="caution">
    <text evidence="1">The sequence shown here is derived from an EMBL/GenBank/DDBJ whole genome shotgun (WGS) entry which is preliminary data.</text>
</comment>
<evidence type="ECO:0000313" key="2">
    <source>
        <dbReference type="Proteomes" id="UP001194696"/>
    </source>
</evidence>
<dbReference type="Proteomes" id="UP001194696">
    <property type="component" value="Unassembled WGS sequence"/>
</dbReference>
<reference evidence="1 2" key="1">
    <citation type="journal article" date="2020" name="Fungal Divers.">
        <title>Resolving the Mortierellaceae phylogeny through synthesis of multi-gene phylogenetics and phylogenomics.</title>
        <authorList>
            <person name="Vandepol N."/>
            <person name="Liber J."/>
            <person name="Desiro A."/>
            <person name="Na H."/>
            <person name="Kennedy M."/>
            <person name="Barry K."/>
            <person name="Grigoriev I.V."/>
            <person name="Miller A.N."/>
            <person name="O'Donnell K."/>
            <person name="Stajich J.E."/>
            <person name="Bonito G."/>
        </authorList>
    </citation>
    <scope>NUCLEOTIDE SEQUENCE [LARGE SCALE GENOMIC DNA]</scope>
    <source>
        <strain evidence="1 2">AD045</strain>
    </source>
</reference>
<gene>
    <name evidence="1" type="ORF">BGZ96_010049</name>
</gene>
<keyword evidence="2" id="KW-1185">Reference proteome</keyword>